<sequence>MVARRSWQTIVAAALVAATVGLSACTPGDGEGADTDQKSSTEHFGYLVDTQLVTTNAGTVVGASSNTEALSGRLYPAVFVPGPSGQMIPNSDMVQTQVLPGVHRKVIYTLSDNAQYSDGTQMTCTDFLLYVVAGQNPDLFGSHLPLTKQVSNIECEPGVKRFTVEFGDDGGGRWRHLFGPGSVMPAHAIARKAGMSVNDLHGALRNRDVAALQEPARIWRDGFSLQEFDPELQVSSGPFVVERVGADGEAILGVNPHYYGDSPRQDSLVVWPHTADPAQLAEVGALRIADIRSENPTWVNRDDPTNKFIIEAQAGDLTDTLMLGELGIFQQRTSRAAFAACVDQAAVAGASSEVSGIEVPPVLLRTVMHHDPVTAQMQDITDRQAGVDIPKASVLAGYTIRIGYPGPDERKAAMVQAIARSCEPAGITVVDASAEGSTMADMPRRETSEWGGQFITEGTVDAVLSAVDPLAEYGTVSARAPEIDGLRAAEDYLWEEVPTIPLSAQPRRFVIDRTVGNVVVYTGLAGIGWNMDRWHVSEDGNAR</sequence>
<dbReference type="PATRIC" id="fig|136857.5.peg.1479"/>
<dbReference type="Gene3D" id="3.40.190.10">
    <property type="entry name" value="Periplasmic binding protein-like II"/>
    <property type="match status" value="1"/>
</dbReference>
<dbReference type="Gene3D" id="3.10.105.10">
    <property type="entry name" value="Dipeptide-binding Protein, Domain 3"/>
    <property type="match status" value="1"/>
</dbReference>
<keyword evidence="1" id="KW-0732">Signal</keyword>
<dbReference type="GO" id="GO:0015833">
    <property type="term" value="P:peptide transport"/>
    <property type="evidence" value="ECO:0007669"/>
    <property type="project" value="TreeGrafter"/>
</dbReference>
<evidence type="ECO:0000256" key="1">
    <source>
        <dbReference type="SAM" id="SignalP"/>
    </source>
</evidence>
<keyword evidence="3" id="KW-1185">Reference proteome</keyword>
<evidence type="ECO:0000313" key="3">
    <source>
        <dbReference type="Proteomes" id="UP000035540"/>
    </source>
</evidence>
<dbReference type="EMBL" id="CP011545">
    <property type="protein sequence ID" value="AKK08920.1"/>
    <property type="molecule type" value="Genomic_DNA"/>
</dbReference>
<evidence type="ECO:0000313" key="2">
    <source>
        <dbReference type="EMBL" id="AKK08920.1"/>
    </source>
</evidence>
<dbReference type="PANTHER" id="PTHR30290">
    <property type="entry name" value="PERIPLASMIC BINDING COMPONENT OF ABC TRANSPORTER"/>
    <property type="match status" value="1"/>
</dbReference>
<feature type="signal peptide" evidence="1">
    <location>
        <begin position="1"/>
        <end position="24"/>
    </location>
</feature>
<dbReference type="KEGG" id="cted:CTEST_07415"/>
<reference evidence="3" key="2">
    <citation type="submission" date="2015-05" db="EMBL/GenBank/DDBJ databases">
        <title>Complete genome sequence of Corynebacterium testudinoris DSM 44614, recovered from necrotic lesions in the mouth of a tortoise.</title>
        <authorList>
            <person name="Ruckert C."/>
            <person name="Albersmeier A."/>
            <person name="Winkler A."/>
            <person name="Tauch A."/>
        </authorList>
    </citation>
    <scope>NUCLEOTIDE SEQUENCE [LARGE SCALE GENOMIC DNA]</scope>
    <source>
        <strain evidence="3">DSM 44614</strain>
    </source>
</reference>
<dbReference type="Proteomes" id="UP000035540">
    <property type="component" value="Chromosome"/>
</dbReference>
<protein>
    <submittedName>
        <fullName evidence="2">Extracellular solute-binding protein, family 5</fullName>
    </submittedName>
</protein>
<reference evidence="2 3" key="1">
    <citation type="journal article" date="2015" name="Genome Announc.">
        <title>Complete Genome Sequence of the Type Strain Corynebacterium testudinoris DSM 44614, Recovered from Necrotic Lesions in the Mouth of a Tortoise.</title>
        <authorList>
            <person name="Ruckert C."/>
            <person name="Kriete M."/>
            <person name="Jaenicke S."/>
            <person name="Winkler A."/>
            <person name="Tauch A."/>
        </authorList>
    </citation>
    <scope>NUCLEOTIDE SEQUENCE [LARGE SCALE GENOMIC DNA]</scope>
    <source>
        <strain evidence="2 3">DSM 44614</strain>
    </source>
</reference>
<dbReference type="SUPFAM" id="SSF53850">
    <property type="entry name" value="Periplasmic binding protein-like II"/>
    <property type="match status" value="1"/>
</dbReference>
<dbReference type="STRING" id="136857.CTEST_07415"/>
<dbReference type="PANTHER" id="PTHR30290:SF65">
    <property type="entry name" value="MONOACYL PHOSPHATIDYLINOSITOL TETRAMANNOSIDE-BINDING PROTEIN LPQW-RELATED"/>
    <property type="match status" value="1"/>
</dbReference>
<dbReference type="GO" id="GO:1904680">
    <property type="term" value="F:peptide transmembrane transporter activity"/>
    <property type="evidence" value="ECO:0007669"/>
    <property type="project" value="TreeGrafter"/>
</dbReference>
<gene>
    <name evidence="2" type="primary">dciAE</name>
    <name evidence="2" type="ORF">CTEST_07415</name>
</gene>
<dbReference type="OrthoDB" id="7888869at2"/>
<dbReference type="PROSITE" id="PS51257">
    <property type="entry name" value="PROKAR_LIPOPROTEIN"/>
    <property type="match status" value="1"/>
</dbReference>
<accession>A0A0G3H833</accession>
<dbReference type="Gene3D" id="3.90.76.10">
    <property type="entry name" value="Dipeptide-binding Protein, Domain 1"/>
    <property type="match status" value="1"/>
</dbReference>
<feature type="chain" id="PRO_5039012861" evidence="1">
    <location>
        <begin position="25"/>
        <end position="543"/>
    </location>
</feature>
<dbReference type="AlphaFoldDB" id="A0A0G3H833"/>
<proteinExistence type="predicted"/>
<organism evidence="2 3">
    <name type="scientific">Corynebacterium testudinoris</name>
    <dbReference type="NCBI Taxonomy" id="136857"/>
    <lineage>
        <taxon>Bacteria</taxon>
        <taxon>Bacillati</taxon>
        <taxon>Actinomycetota</taxon>
        <taxon>Actinomycetes</taxon>
        <taxon>Mycobacteriales</taxon>
        <taxon>Corynebacteriaceae</taxon>
        <taxon>Corynebacterium</taxon>
    </lineage>
</organism>
<name>A0A0G3H833_9CORY</name>
<dbReference type="InterPro" id="IPR039424">
    <property type="entry name" value="SBP_5"/>
</dbReference>